<dbReference type="EC" id="3.2.1.4" evidence="9"/>
<keyword evidence="13" id="KW-1185">Reference proteome</keyword>
<reference evidence="12 13" key="1">
    <citation type="journal article" date="2023" name="G3 (Bethesda)">
        <title>A chromosome-length genome assembly and annotation of blackberry (Rubus argutus, cv. 'Hillquist').</title>
        <authorList>
            <person name="Bruna T."/>
            <person name="Aryal R."/>
            <person name="Dudchenko O."/>
            <person name="Sargent D.J."/>
            <person name="Mead D."/>
            <person name="Buti M."/>
            <person name="Cavallini A."/>
            <person name="Hytonen T."/>
            <person name="Andres J."/>
            <person name="Pham M."/>
            <person name="Weisz D."/>
            <person name="Mascagni F."/>
            <person name="Usai G."/>
            <person name="Natali L."/>
            <person name="Bassil N."/>
            <person name="Fernandez G.E."/>
            <person name="Lomsadze A."/>
            <person name="Armour M."/>
            <person name="Olukolu B."/>
            <person name="Poorten T."/>
            <person name="Britton C."/>
            <person name="Davik J."/>
            <person name="Ashrafi H."/>
            <person name="Aiden E.L."/>
            <person name="Borodovsky M."/>
            <person name="Worthington M."/>
        </authorList>
    </citation>
    <scope>NUCLEOTIDE SEQUENCE [LARGE SCALE GENOMIC DNA]</scope>
    <source>
        <strain evidence="12">PI 553951</strain>
    </source>
</reference>
<dbReference type="InterPro" id="IPR008928">
    <property type="entry name" value="6-hairpin_glycosidase_sf"/>
</dbReference>
<comment type="caution">
    <text evidence="12">The sequence shown here is derived from an EMBL/GenBank/DDBJ whole genome shotgun (WGS) entry which is preliminary data.</text>
</comment>
<keyword evidence="3 8" id="KW-0378">Hydrolase</keyword>
<protein>
    <recommendedName>
        <fullName evidence="9">Endoglucanase</fullName>
        <ecNumber evidence="9">3.2.1.4</ecNumber>
    </recommendedName>
</protein>
<feature type="chain" id="PRO_5043102133" description="Endoglucanase" evidence="9">
    <location>
        <begin position="26"/>
        <end position="518"/>
    </location>
</feature>
<dbReference type="FunFam" id="1.50.10.10:FF:000020">
    <property type="entry name" value="Endoglucanase"/>
    <property type="match status" value="1"/>
</dbReference>
<feature type="domain" description="Glycoside hydrolase family 9" evidence="11">
    <location>
        <begin position="34"/>
        <end position="487"/>
    </location>
</feature>
<evidence type="ECO:0000256" key="9">
    <source>
        <dbReference type="RuleBase" id="RU361166"/>
    </source>
</evidence>
<comment type="catalytic activity">
    <reaction evidence="1 9">
        <text>Endohydrolysis of (1-&gt;4)-beta-D-glucosidic linkages in cellulose, lichenin and cereal beta-D-glucans.</text>
        <dbReference type="EC" id="3.2.1.4"/>
    </reaction>
</comment>
<dbReference type="PROSITE" id="PS00592">
    <property type="entry name" value="GH9_2"/>
    <property type="match status" value="1"/>
</dbReference>
<dbReference type="Pfam" id="PF00759">
    <property type="entry name" value="Glyco_hydro_9"/>
    <property type="match status" value="1"/>
</dbReference>
<keyword evidence="9" id="KW-0732">Signal</keyword>
<proteinExistence type="inferred from homology"/>
<evidence type="ECO:0000256" key="10">
    <source>
        <dbReference type="SAM" id="MobiDB-lite"/>
    </source>
</evidence>
<evidence type="ECO:0000256" key="8">
    <source>
        <dbReference type="PROSITE-ProRule" id="PRU10059"/>
    </source>
</evidence>
<evidence type="ECO:0000313" key="13">
    <source>
        <dbReference type="Proteomes" id="UP001457282"/>
    </source>
</evidence>
<sequence length="518" mass="56811">MSKIMCRNSLPRVLILAGMLAMAAAASLASSHDYSDALSKCILFFEGQRSGNLPPSQRITWRKDSALKDGSDVGMDLVGGYYDAGDNVKFNFPMAFTTTMLSWSVLEFGHLMGSDLEHALEAIKWGTDYLLKATNVPGSVVGVIGDPSGDHSCSERPEDMDTPRTSYVVNKEKPGSELSGEIAAAFAASSLVFKVSDSGYSTLLLNRSVQVFEFADKYRGSYNDSIGDGACPFYCDFSGYMDELLWGASWLYKATMAPDYWKYVRDNINYLESTVIRNFNGAPVPFIKGDVTEFGWDSKHSGINILVSQWVMTDPNNSNPFIPKADQFICSILPESPTQKSVTYSAGGLLFKPGGSNLQHSTSLSFLVMVYAGYMKAANRVVNCGNNVVITPARLVNFTKGQVDYILGSNPLGMSYMVGFGDKFPQKIHHRGSVLPCIDQHPEHIDCRGGDLYWASEGPNLNLLIGAIVGGPAEDDTFQDSRYNVPQFRANYIHQCTFVGVVAYFKSLSLTESNKMMT</sequence>
<keyword evidence="4 9" id="KW-0136">Cellulose degradation</keyword>
<evidence type="ECO:0000259" key="11">
    <source>
        <dbReference type="Pfam" id="PF00759"/>
    </source>
</evidence>
<evidence type="ECO:0000256" key="6">
    <source>
        <dbReference type="ARBA" id="ARBA00023295"/>
    </source>
</evidence>
<feature type="active site" evidence="8">
    <location>
        <position position="429"/>
    </location>
</feature>
<feature type="compositionally biased region" description="Basic and acidic residues" evidence="10">
    <location>
        <begin position="148"/>
        <end position="162"/>
    </location>
</feature>
<comment type="similarity">
    <text evidence="2 8 9">Belongs to the glycosyl hydrolase 9 (cellulase E) family.</text>
</comment>
<accession>A0AAW1W3G9</accession>
<evidence type="ECO:0000256" key="4">
    <source>
        <dbReference type="ARBA" id="ARBA00023001"/>
    </source>
</evidence>
<dbReference type="InterPro" id="IPR001701">
    <property type="entry name" value="Glyco_hydro_9"/>
</dbReference>
<evidence type="ECO:0000256" key="7">
    <source>
        <dbReference type="ARBA" id="ARBA00023326"/>
    </source>
</evidence>
<name>A0AAW1W3G9_RUBAR</name>
<feature type="signal peptide" evidence="9">
    <location>
        <begin position="1"/>
        <end position="25"/>
    </location>
</feature>
<dbReference type="AlphaFoldDB" id="A0AAW1W3G9"/>
<evidence type="ECO:0000313" key="12">
    <source>
        <dbReference type="EMBL" id="KAK9914052.1"/>
    </source>
</evidence>
<dbReference type="InterPro" id="IPR012341">
    <property type="entry name" value="6hp_glycosidase-like_sf"/>
</dbReference>
<dbReference type="GO" id="GO:0030245">
    <property type="term" value="P:cellulose catabolic process"/>
    <property type="evidence" value="ECO:0007669"/>
    <property type="project" value="UniProtKB-KW"/>
</dbReference>
<keyword evidence="5 8" id="KW-0119">Carbohydrate metabolism</keyword>
<dbReference type="SUPFAM" id="SSF48208">
    <property type="entry name" value="Six-hairpin glycosidases"/>
    <property type="match status" value="1"/>
</dbReference>
<evidence type="ECO:0000256" key="2">
    <source>
        <dbReference type="ARBA" id="ARBA00007072"/>
    </source>
</evidence>
<feature type="region of interest" description="Disordered" evidence="10">
    <location>
        <begin position="147"/>
        <end position="167"/>
    </location>
</feature>
<keyword evidence="6 8" id="KW-0326">Glycosidase</keyword>
<keyword evidence="7 8" id="KW-0624">Polysaccharide degradation</keyword>
<gene>
    <name evidence="12" type="ORF">M0R45_037850</name>
</gene>
<evidence type="ECO:0000256" key="3">
    <source>
        <dbReference type="ARBA" id="ARBA00022801"/>
    </source>
</evidence>
<dbReference type="EMBL" id="JBEDUW010000007">
    <property type="protein sequence ID" value="KAK9914052.1"/>
    <property type="molecule type" value="Genomic_DNA"/>
</dbReference>
<dbReference type="PANTHER" id="PTHR22298">
    <property type="entry name" value="ENDO-1,4-BETA-GLUCANASE"/>
    <property type="match status" value="1"/>
</dbReference>
<dbReference type="InterPro" id="IPR018221">
    <property type="entry name" value="Glyco_hydro_9_His_AS"/>
</dbReference>
<evidence type="ECO:0000256" key="5">
    <source>
        <dbReference type="ARBA" id="ARBA00023277"/>
    </source>
</evidence>
<dbReference type="Proteomes" id="UP001457282">
    <property type="component" value="Unassembled WGS sequence"/>
</dbReference>
<dbReference type="Gene3D" id="1.50.10.10">
    <property type="match status" value="1"/>
</dbReference>
<evidence type="ECO:0000256" key="1">
    <source>
        <dbReference type="ARBA" id="ARBA00000966"/>
    </source>
</evidence>
<organism evidence="12 13">
    <name type="scientific">Rubus argutus</name>
    <name type="common">Southern blackberry</name>
    <dbReference type="NCBI Taxonomy" id="59490"/>
    <lineage>
        <taxon>Eukaryota</taxon>
        <taxon>Viridiplantae</taxon>
        <taxon>Streptophyta</taxon>
        <taxon>Embryophyta</taxon>
        <taxon>Tracheophyta</taxon>
        <taxon>Spermatophyta</taxon>
        <taxon>Magnoliopsida</taxon>
        <taxon>eudicotyledons</taxon>
        <taxon>Gunneridae</taxon>
        <taxon>Pentapetalae</taxon>
        <taxon>rosids</taxon>
        <taxon>fabids</taxon>
        <taxon>Rosales</taxon>
        <taxon>Rosaceae</taxon>
        <taxon>Rosoideae</taxon>
        <taxon>Rosoideae incertae sedis</taxon>
        <taxon>Rubus</taxon>
    </lineage>
</organism>
<dbReference type="GO" id="GO:0008810">
    <property type="term" value="F:cellulase activity"/>
    <property type="evidence" value="ECO:0007669"/>
    <property type="project" value="UniProtKB-EC"/>
</dbReference>